<feature type="domain" description="CN hydrolase" evidence="10">
    <location>
        <begin position="5"/>
        <end position="246"/>
    </location>
</feature>
<keyword evidence="6 7" id="KW-0520">NAD</keyword>
<name>A0ABS9DZW2_9PROT</name>
<feature type="binding site" evidence="7">
    <location>
        <begin position="291"/>
        <end position="298"/>
    </location>
    <ligand>
        <name>ATP</name>
        <dbReference type="ChEBI" id="CHEBI:30616"/>
    </ligand>
</feature>
<dbReference type="SUPFAM" id="SSF56317">
    <property type="entry name" value="Carbon-nitrogen hydrolase"/>
    <property type="match status" value="1"/>
</dbReference>
<dbReference type="Pfam" id="PF02540">
    <property type="entry name" value="NAD_synthase"/>
    <property type="match status" value="1"/>
</dbReference>
<dbReference type="Proteomes" id="UP001521209">
    <property type="component" value="Unassembled WGS sequence"/>
</dbReference>
<evidence type="ECO:0000259" key="10">
    <source>
        <dbReference type="PROSITE" id="PS50263"/>
    </source>
</evidence>
<keyword evidence="3 7" id="KW-0436">Ligase</keyword>
<dbReference type="GO" id="GO:0003952">
    <property type="term" value="F:NAD+ synthase (glutamine-hydrolyzing) activity"/>
    <property type="evidence" value="ECO:0007669"/>
    <property type="project" value="UniProtKB-EC"/>
</dbReference>
<comment type="pathway">
    <text evidence="1 7 8">Cofactor biosynthesis; NAD(+) biosynthesis; NAD(+) from deamido-NAD(+) (L-Gln route): step 1/1.</text>
</comment>
<dbReference type="InterPro" id="IPR014445">
    <property type="entry name" value="Gln-dep_NAD_synthase"/>
</dbReference>
<feature type="binding site" evidence="7">
    <location>
        <position position="403"/>
    </location>
    <ligand>
        <name>deamido-NAD(+)</name>
        <dbReference type="ChEBI" id="CHEBI:58437"/>
        <note>ligand shared between two neighboring subunits</note>
    </ligand>
</feature>
<evidence type="ECO:0000313" key="12">
    <source>
        <dbReference type="Proteomes" id="UP001521209"/>
    </source>
</evidence>
<dbReference type="Gene3D" id="3.60.110.10">
    <property type="entry name" value="Carbon-nitrogen hydrolase"/>
    <property type="match status" value="1"/>
</dbReference>
<dbReference type="EC" id="6.3.5.1" evidence="7 8"/>
<evidence type="ECO:0000313" key="11">
    <source>
        <dbReference type="EMBL" id="MCF3947628.1"/>
    </source>
</evidence>
<feature type="binding site" evidence="7">
    <location>
        <position position="182"/>
    </location>
    <ligand>
        <name>L-glutamine</name>
        <dbReference type="ChEBI" id="CHEBI:58359"/>
    </ligand>
</feature>
<dbReference type="SUPFAM" id="SSF52402">
    <property type="entry name" value="Adenine nucleotide alpha hydrolases-like"/>
    <property type="match status" value="1"/>
</dbReference>
<sequence>MTETLKLAIAQLDLHVGAIEKNLASIRAARAEAARLGADLLITPELGIAGYPPEDLVLKPAFVAACEQAAEALAADTADGGPGIVAGLPWRANGALHNAAFVMDGGSVIARRAKHELPNYGVFDEKRVFDPGPAPGPVAFRGFRLGMLVCEDWWLPSVPETLAETGAEILISINGSPFEDGKQGTRLQLALNRVVETGLPFIFAALTGGQDEIVFDGASFALNADRSLALRMPHFEPAISLTEWRRTNSGLVCTPHPLPPEPDRLDLIYRSMVMGLADYVNKNGFPGVILGLSGGIDSALSAAVAVDALGAKRVRAVMMPSRYTSAHSLEDAAECARLLGIRCDTVPIGAATDAFEAGLAPLFEHRAPDITEENIQSRSRGLILMALSNKLGAMVLTTGNKSEMSVGYATLYGDMCGGYSVLKDVYKTTVFELSRWRNAHRPAHARGPSGSVMPERVITKPPTAELRENQTDQDSLPPYEVLDAILAGLIEGDSSIDELTAAGHDRATVARVWRLLDRAEYKRRQAPPGVKITARAFGRDRRYPITNGFTNLVK</sequence>
<dbReference type="CDD" id="cd07570">
    <property type="entry name" value="GAT_Gln-NAD-synth"/>
    <property type="match status" value="1"/>
</dbReference>
<feature type="binding site" evidence="7">
    <location>
        <position position="522"/>
    </location>
    <ligand>
        <name>deamido-NAD(+)</name>
        <dbReference type="ChEBI" id="CHEBI:58437"/>
        <note>ligand shared between two neighboring subunits</note>
    </ligand>
</feature>
<comment type="function">
    <text evidence="7">Catalyzes the ATP-dependent amidation of deamido-NAD to form NAD. Uses L-glutamine as a nitrogen source.</text>
</comment>
<dbReference type="InterPro" id="IPR022310">
    <property type="entry name" value="NAD/GMP_synthase"/>
</dbReference>
<feature type="active site" description="Nucleophile; for glutaminase activity" evidence="7">
    <location>
        <position position="150"/>
    </location>
</feature>
<dbReference type="InterPro" id="IPR036526">
    <property type="entry name" value="C-N_Hydrolase_sf"/>
</dbReference>
<evidence type="ECO:0000256" key="4">
    <source>
        <dbReference type="ARBA" id="ARBA00022741"/>
    </source>
</evidence>
<dbReference type="InterPro" id="IPR003010">
    <property type="entry name" value="C-N_Hydrolase"/>
</dbReference>
<evidence type="ECO:0000256" key="2">
    <source>
        <dbReference type="ARBA" id="ARBA00007145"/>
    </source>
</evidence>
<keyword evidence="12" id="KW-1185">Reference proteome</keyword>
<protein>
    <recommendedName>
        <fullName evidence="7 8">Glutamine-dependent NAD(+) synthetase</fullName>
        <ecNumber evidence="7 8">6.3.5.1</ecNumber>
    </recommendedName>
    <alternativeName>
        <fullName evidence="7 8">NAD(+) synthase [glutamine-hydrolyzing]</fullName>
    </alternativeName>
</protein>
<evidence type="ECO:0000256" key="5">
    <source>
        <dbReference type="ARBA" id="ARBA00022840"/>
    </source>
</evidence>
<dbReference type="InterPro" id="IPR003694">
    <property type="entry name" value="NAD_synthase"/>
</dbReference>
<keyword evidence="5 7" id="KW-0067">ATP-binding</keyword>
<dbReference type="Gene3D" id="3.40.50.620">
    <property type="entry name" value="HUPs"/>
    <property type="match status" value="1"/>
</dbReference>
<dbReference type="PANTHER" id="PTHR23090">
    <property type="entry name" value="NH 3 /GLUTAMINE-DEPENDENT NAD + SYNTHETASE"/>
    <property type="match status" value="1"/>
</dbReference>
<feature type="binding site" evidence="7">
    <location>
        <position position="120"/>
    </location>
    <ligand>
        <name>L-glutamine</name>
        <dbReference type="ChEBI" id="CHEBI:58359"/>
    </ligand>
</feature>
<evidence type="ECO:0000256" key="1">
    <source>
        <dbReference type="ARBA" id="ARBA00005188"/>
    </source>
</evidence>
<reference evidence="11 12" key="1">
    <citation type="submission" date="2022-01" db="EMBL/GenBank/DDBJ databases">
        <authorList>
            <person name="Won M."/>
            <person name="Kim S.-J."/>
            <person name="Kwon S.-W."/>
        </authorList>
    </citation>
    <scope>NUCLEOTIDE SEQUENCE [LARGE SCALE GENOMIC DNA]</scope>
    <source>
        <strain evidence="11 12">KCTC 23505</strain>
    </source>
</reference>
<evidence type="ECO:0000256" key="9">
    <source>
        <dbReference type="RuleBase" id="RU003811"/>
    </source>
</evidence>
<dbReference type="RefSeq" id="WP_235704880.1">
    <property type="nucleotide sequence ID" value="NZ_JAKGBZ010000027.1"/>
</dbReference>
<dbReference type="EMBL" id="JAKGBZ010000027">
    <property type="protein sequence ID" value="MCF3947628.1"/>
    <property type="molecule type" value="Genomic_DNA"/>
</dbReference>
<dbReference type="Pfam" id="PF00795">
    <property type="entry name" value="CN_hydrolase"/>
    <property type="match status" value="1"/>
</dbReference>
<gene>
    <name evidence="7" type="primary">nadE</name>
    <name evidence="11" type="ORF">L2A60_13170</name>
</gene>
<proteinExistence type="inferred from homology"/>
<feature type="active site" description="For glutaminase activity" evidence="7">
    <location>
        <position position="114"/>
    </location>
</feature>
<feature type="binding site" evidence="7">
    <location>
        <position position="176"/>
    </location>
    <ligand>
        <name>L-glutamine</name>
        <dbReference type="ChEBI" id="CHEBI:58359"/>
    </ligand>
</feature>
<dbReference type="PROSITE" id="PS50263">
    <property type="entry name" value="CN_HYDROLASE"/>
    <property type="match status" value="1"/>
</dbReference>
<dbReference type="NCBIfam" id="TIGR00552">
    <property type="entry name" value="nadE"/>
    <property type="match status" value="1"/>
</dbReference>
<dbReference type="InterPro" id="IPR014729">
    <property type="entry name" value="Rossmann-like_a/b/a_fold"/>
</dbReference>
<comment type="caution">
    <text evidence="11">The sequence shown here is derived from an EMBL/GenBank/DDBJ whole genome shotgun (WGS) entry which is preliminary data.</text>
</comment>
<dbReference type="NCBIfam" id="NF010588">
    <property type="entry name" value="PRK13981.1"/>
    <property type="match status" value="1"/>
</dbReference>
<evidence type="ECO:0000256" key="3">
    <source>
        <dbReference type="ARBA" id="ARBA00022598"/>
    </source>
</evidence>
<accession>A0ABS9DZW2</accession>
<dbReference type="PIRSF" id="PIRSF006630">
    <property type="entry name" value="NADS_GAT"/>
    <property type="match status" value="1"/>
</dbReference>
<comment type="similarity">
    <text evidence="9">Belongs to the NAD synthetase family.</text>
</comment>
<evidence type="ECO:0000256" key="8">
    <source>
        <dbReference type="PIRNR" id="PIRNR006630"/>
    </source>
</evidence>
<comment type="catalytic activity">
    <reaction evidence="7 8">
        <text>deamido-NAD(+) + L-glutamine + ATP + H2O = L-glutamate + AMP + diphosphate + NAD(+) + H(+)</text>
        <dbReference type="Rhea" id="RHEA:24384"/>
        <dbReference type="ChEBI" id="CHEBI:15377"/>
        <dbReference type="ChEBI" id="CHEBI:15378"/>
        <dbReference type="ChEBI" id="CHEBI:29985"/>
        <dbReference type="ChEBI" id="CHEBI:30616"/>
        <dbReference type="ChEBI" id="CHEBI:33019"/>
        <dbReference type="ChEBI" id="CHEBI:57540"/>
        <dbReference type="ChEBI" id="CHEBI:58359"/>
        <dbReference type="ChEBI" id="CHEBI:58437"/>
        <dbReference type="ChEBI" id="CHEBI:456215"/>
        <dbReference type="EC" id="6.3.5.1"/>
    </reaction>
</comment>
<comment type="similarity">
    <text evidence="2 7 8">In the C-terminal section; belongs to the NAD synthetase family.</text>
</comment>
<dbReference type="HAMAP" id="MF_02090">
    <property type="entry name" value="NadE_glutamine_dep"/>
    <property type="match status" value="1"/>
</dbReference>
<feature type="binding site" evidence="7">
    <location>
        <position position="374"/>
    </location>
    <ligand>
        <name>deamido-NAD(+)</name>
        <dbReference type="ChEBI" id="CHEBI:58437"/>
        <note>ligand shared between two neighboring subunits</note>
    </ligand>
</feature>
<comment type="caution">
    <text evidence="7">Lacks conserved residue(s) required for the propagation of feature annotation.</text>
</comment>
<feature type="binding site" evidence="7">
    <location>
        <position position="398"/>
    </location>
    <ligand>
        <name>ATP</name>
        <dbReference type="ChEBI" id="CHEBI:30616"/>
    </ligand>
</feature>
<evidence type="ECO:0000256" key="7">
    <source>
        <dbReference type="HAMAP-Rule" id="MF_02090"/>
    </source>
</evidence>
<feature type="active site" description="Proton acceptor; for glutaminase activity" evidence="7">
    <location>
        <position position="45"/>
    </location>
</feature>
<dbReference type="PANTHER" id="PTHR23090:SF9">
    <property type="entry name" value="GLUTAMINE-DEPENDENT NAD(+) SYNTHETASE"/>
    <property type="match status" value="1"/>
</dbReference>
<keyword evidence="4 7" id="KW-0547">Nucleotide-binding</keyword>
<dbReference type="CDD" id="cd00553">
    <property type="entry name" value="NAD_synthase"/>
    <property type="match status" value="1"/>
</dbReference>
<evidence type="ECO:0000256" key="6">
    <source>
        <dbReference type="ARBA" id="ARBA00023027"/>
    </source>
</evidence>
<organism evidence="11 12">
    <name type="scientific">Acidiphilium iwatense</name>
    <dbReference type="NCBI Taxonomy" id="768198"/>
    <lineage>
        <taxon>Bacteria</taxon>
        <taxon>Pseudomonadati</taxon>
        <taxon>Pseudomonadota</taxon>
        <taxon>Alphaproteobacteria</taxon>
        <taxon>Acetobacterales</taxon>
        <taxon>Acidocellaceae</taxon>
        <taxon>Acidiphilium</taxon>
    </lineage>
</organism>